<sequence>MFINLLTKPCGWYESSGAMHPTTRMTKLISVCLFPAAENLFGRIQEIGFCRSRVRELNGRFLLINSAFFSRVSAKLWGLSLEGHISEFHIVPKWVALDTLPMAVSSEEARKPVETLQLGYLTVVFVPQKGKKGTFIGSFLCPSIRLSGKIIFLRDAWMYQVDINTKYSSLRSLEAEENQGSKSTRIGTVYERFEPKFKREAVELRAEGGGGGGVGVSQEGVCTFSVSTTPPPLYLRIPAHPL</sequence>
<dbReference type="AlphaFoldDB" id="A0A4C1ZJQ6"/>
<name>A0A4C1ZJQ6_EUMVA</name>
<accession>A0A4C1ZJQ6</accession>
<keyword evidence="2" id="KW-1185">Reference proteome</keyword>
<comment type="caution">
    <text evidence="1">The sequence shown here is derived from an EMBL/GenBank/DDBJ whole genome shotgun (WGS) entry which is preliminary data.</text>
</comment>
<dbReference type="EMBL" id="BGZK01001899">
    <property type="protein sequence ID" value="GBP87988.1"/>
    <property type="molecule type" value="Genomic_DNA"/>
</dbReference>
<dbReference type="Proteomes" id="UP000299102">
    <property type="component" value="Unassembled WGS sequence"/>
</dbReference>
<organism evidence="1 2">
    <name type="scientific">Eumeta variegata</name>
    <name type="common">Bagworm moth</name>
    <name type="synonym">Eumeta japonica</name>
    <dbReference type="NCBI Taxonomy" id="151549"/>
    <lineage>
        <taxon>Eukaryota</taxon>
        <taxon>Metazoa</taxon>
        <taxon>Ecdysozoa</taxon>
        <taxon>Arthropoda</taxon>
        <taxon>Hexapoda</taxon>
        <taxon>Insecta</taxon>
        <taxon>Pterygota</taxon>
        <taxon>Neoptera</taxon>
        <taxon>Endopterygota</taxon>
        <taxon>Lepidoptera</taxon>
        <taxon>Glossata</taxon>
        <taxon>Ditrysia</taxon>
        <taxon>Tineoidea</taxon>
        <taxon>Psychidae</taxon>
        <taxon>Oiketicinae</taxon>
        <taxon>Eumeta</taxon>
    </lineage>
</organism>
<evidence type="ECO:0000313" key="1">
    <source>
        <dbReference type="EMBL" id="GBP87988.1"/>
    </source>
</evidence>
<protein>
    <submittedName>
        <fullName evidence="1">Uncharacterized protein</fullName>
    </submittedName>
</protein>
<evidence type="ECO:0000313" key="2">
    <source>
        <dbReference type="Proteomes" id="UP000299102"/>
    </source>
</evidence>
<proteinExistence type="predicted"/>
<gene>
    <name evidence="1" type="ORF">EVAR_66199_1</name>
</gene>
<reference evidence="1 2" key="1">
    <citation type="journal article" date="2019" name="Commun. Biol.">
        <title>The bagworm genome reveals a unique fibroin gene that provides high tensile strength.</title>
        <authorList>
            <person name="Kono N."/>
            <person name="Nakamura H."/>
            <person name="Ohtoshi R."/>
            <person name="Tomita M."/>
            <person name="Numata K."/>
            <person name="Arakawa K."/>
        </authorList>
    </citation>
    <scope>NUCLEOTIDE SEQUENCE [LARGE SCALE GENOMIC DNA]</scope>
</reference>